<sequence>MVGGGASRGFQVSVASCVFYLWAVNLANKAFDFNGSSCSKERFGIPGNPISSSSLQSSPVERPNSSQLEVGVAGGKGH</sequence>
<gene>
    <name evidence="2" type="ORF">V6N12_022303</name>
</gene>
<evidence type="ECO:0000256" key="1">
    <source>
        <dbReference type="SAM" id="MobiDB-lite"/>
    </source>
</evidence>
<accession>A0ABR2FUA4</accession>
<dbReference type="EMBL" id="JBBPBM010000004">
    <property type="protein sequence ID" value="KAK8587829.1"/>
    <property type="molecule type" value="Genomic_DNA"/>
</dbReference>
<proteinExistence type="predicted"/>
<keyword evidence="3" id="KW-1185">Reference proteome</keyword>
<protein>
    <submittedName>
        <fullName evidence="2">Uncharacterized protein</fullName>
    </submittedName>
</protein>
<feature type="region of interest" description="Disordered" evidence="1">
    <location>
        <begin position="49"/>
        <end position="78"/>
    </location>
</feature>
<evidence type="ECO:0000313" key="2">
    <source>
        <dbReference type="EMBL" id="KAK8587829.1"/>
    </source>
</evidence>
<organism evidence="2 3">
    <name type="scientific">Hibiscus sabdariffa</name>
    <name type="common">roselle</name>
    <dbReference type="NCBI Taxonomy" id="183260"/>
    <lineage>
        <taxon>Eukaryota</taxon>
        <taxon>Viridiplantae</taxon>
        <taxon>Streptophyta</taxon>
        <taxon>Embryophyta</taxon>
        <taxon>Tracheophyta</taxon>
        <taxon>Spermatophyta</taxon>
        <taxon>Magnoliopsida</taxon>
        <taxon>eudicotyledons</taxon>
        <taxon>Gunneridae</taxon>
        <taxon>Pentapetalae</taxon>
        <taxon>rosids</taxon>
        <taxon>malvids</taxon>
        <taxon>Malvales</taxon>
        <taxon>Malvaceae</taxon>
        <taxon>Malvoideae</taxon>
        <taxon>Hibiscus</taxon>
    </lineage>
</organism>
<reference evidence="2 3" key="1">
    <citation type="journal article" date="2024" name="G3 (Bethesda)">
        <title>Genome assembly of Hibiscus sabdariffa L. provides insights into metabolisms of medicinal natural products.</title>
        <authorList>
            <person name="Kim T."/>
        </authorList>
    </citation>
    <scope>NUCLEOTIDE SEQUENCE [LARGE SCALE GENOMIC DNA]</scope>
    <source>
        <strain evidence="2">TK-2024</strain>
        <tissue evidence="2">Old leaves</tissue>
    </source>
</reference>
<evidence type="ECO:0000313" key="3">
    <source>
        <dbReference type="Proteomes" id="UP001472677"/>
    </source>
</evidence>
<name>A0ABR2FUA4_9ROSI</name>
<comment type="caution">
    <text evidence="2">The sequence shown here is derived from an EMBL/GenBank/DDBJ whole genome shotgun (WGS) entry which is preliminary data.</text>
</comment>
<dbReference type="Proteomes" id="UP001472677">
    <property type="component" value="Unassembled WGS sequence"/>
</dbReference>